<dbReference type="RefSeq" id="WP_340605589.1">
    <property type="nucleotide sequence ID" value="NZ_JBBMXV010000006.1"/>
</dbReference>
<dbReference type="Proteomes" id="UP001596312">
    <property type="component" value="Unassembled WGS sequence"/>
</dbReference>
<keyword evidence="2" id="KW-1185">Reference proteome</keyword>
<evidence type="ECO:0000313" key="2">
    <source>
        <dbReference type="Proteomes" id="UP001596312"/>
    </source>
</evidence>
<sequence>MASANRLPRLETCIDLYLAASDRYGSDSFTAEQLDRDISMPDTHQTLELMIAYGLVVPDESAYHIAREPDASADAWESAARDRARLIRETIARRNDDGEATETRVLTHEANEYVSVFVATSDDLDAIVERVESLPLENYDGVVLRAPGQDANQIQRFADRLCDSTPSESPLSIPHQKEYSDVTGNVKTELEFQLYLKQC</sequence>
<name>A0ABD5V6E8_9EURY</name>
<evidence type="ECO:0000313" key="1">
    <source>
        <dbReference type="EMBL" id="MFC6907010.1"/>
    </source>
</evidence>
<protein>
    <submittedName>
        <fullName evidence="1">Uncharacterized protein</fullName>
    </submittedName>
</protein>
<dbReference type="EMBL" id="JBHSXQ010000006">
    <property type="protein sequence ID" value="MFC6907010.1"/>
    <property type="molecule type" value="Genomic_DNA"/>
</dbReference>
<reference evidence="1 2" key="1">
    <citation type="journal article" date="2019" name="Int. J. Syst. Evol. Microbiol.">
        <title>The Global Catalogue of Microorganisms (GCM) 10K type strain sequencing project: providing services to taxonomists for standard genome sequencing and annotation.</title>
        <authorList>
            <consortium name="The Broad Institute Genomics Platform"/>
            <consortium name="The Broad Institute Genome Sequencing Center for Infectious Disease"/>
            <person name="Wu L."/>
            <person name="Ma J."/>
        </authorList>
    </citation>
    <scope>NUCLEOTIDE SEQUENCE [LARGE SCALE GENOMIC DNA]</scope>
    <source>
        <strain evidence="1 2">CGMCC 1.3240</strain>
    </source>
</reference>
<comment type="caution">
    <text evidence="1">The sequence shown here is derived from an EMBL/GenBank/DDBJ whole genome shotgun (WGS) entry which is preliminary data.</text>
</comment>
<proteinExistence type="predicted"/>
<accession>A0ABD5V6E8</accession>
<dbReference type="AlphaFoldDB" id="A0ABD5V6E8"/>
<organism evidence="1 2">
    <name type="scientific">Halalkalicoccus tibetensis</name>
    <dbReference type="NCBI Taxonomy" id="175632"/>
    <lineage>
        <taxon>Archaea</taxon>
        <taxon>Methanobacteriati</taxon>
        <taxon>Methanobacteriota</taxon>
        <taxon>Stenosarchaea group</taxon>
        <taxon>Halobacteria</taxon>
        <taxon>Halobacteriales</taxon>
        <taxon>Halococcaceae</taxon>
        <taxon>Halalkalicoccus</taxon>
    </lineage>
</organism>
<gene>
    <name evidence="1" type="ORF">ACFQGH_17610</name>
</gene>